<keyword evidence="2" id="KW-1133">Transmembrane helix</keyword>
<sequence>MPRALAAAAGGVASAAGFGPILGVALLSVWVISLAVLLCGDSSEETPAQRAERRNARASGSEETTHAQRERRKARPKSSSGAAIGANGYASAMSYSAAADASAANSNMIASFSSSNCSAPTCSAPSYC</sequence>
<dbReference type="Proteomes" id="UP000004995">
    <property type="component" value="Unassembled WGS sequence"/>
</dbReference>
<reference evidence="3 5" key="1">
    <citation type="journal article" date="2012" name="Nat. Biotechnol.">
        <title>Reference genome sequence of the model plant Setaria.</title>
        <authorList>
            <person name="Bennetzen J.L."/>
            <person name="Schmutz J."/>
            <person name="Wang H."/>
            <person name="Percifield R."/>
            <person name="Hawkins J."/>
            <person name="Pontaroli A.C."/>
            <person name="Estep M."/>
            <person name="Feng L."/>
            <person name="Vaughn J.N."/>
            <person name="Grimwood J."/>
            <person name="Jenkins J."/>
            <person name="Barry K."/>
            <person name="Lindquist E."/>
            <person name="Hellsten U."/>
            <person name="Deshpande S."/>
            <person name="Wang X."/>
            <person name="Wu X."/>
            <person name="Mitros T."/>
            <person name="Triplett J."/>
            <person name="Yang X."/>
            <person name="Ye C.Y."/>
            <person name="Mauro-Herrera M."/>
            <person name="Wang L."/>
            <person name="Li P."/>
            <person name="Sharma M."/>
            <person name="Sharma R."/>
            <person name="Ronald P.C."/>
            <person name="Panaud O."/>
            <person name="Kellogg E.A."/>
            <person name="Brutnell T.P."/>
            <person name="Doust A.N."/>
            <person name="Tuskan G.A."/>
            <person name="Rokhsar D."/>
            <person name="Devos K.M."/>
        </authorList>
    </citation>
    <scope>NUCLEOTIDE SEQUENCE [LARGE SCALE GENOMIC DNA]</scope>
    <source>
        <strain evidence="5">cv. Yugu1</strain>
        <strain evidence="3">Yugu1</strain>
    </source>
</reference>
<keyword evidence="5" id="KW-1185">Reference proteome</keyword>
<dbReference type="EMBL" id="CM003529">
    <property type="protein sequence ID" value="RCV09181.1"/>
    <property type="molecule type" value="Genomic_DNA"/>
</dbReference>
<protein>
    <submittedName>
        <fullName evidence="3 4">Uncharacterized protein</fullName>
    </submittedName>
</protein>
<name>K3ZY25_SETIT</name>
<reference evidence="3" key="2">
    <citation type="submission" date="2015-07" db="EMBL/GenBank/DDBJ databases">
        <authorList>
            <person name="Noorani M."/>
        </authorList>
    </citation>
    <scope>NUCLEOTIDE SEQUENCE</scope>
    <source>
        <strain evidence="3">Yugu1</strain>
    </source>
</reference>
<dbReference type="AlphaFoldDB" id="K3ZY25"/>
<accession>K3ZY25</accession>
<evidence type="ECO:0000256" key="2">
    <source>
        <dbReference type="SAM" id="Phobius"/>
    </source>
</evidence>
<evidence type="ECO:0000313" key="5">
    <source>
        <dbReference type="Proteomes" id="UP000004995"/>
    </source>
</evidence>
<feature type="transmembrane region" description="Helical" evidence="2">
    <location>
        <begin position="25"/>
        <end position="43"/>
    </location>
</feature>
<organism evidence="3">
    <name type="scientific">Setaria italica</name>
    <name type="common">Foxtail millet</name>
    <name type="synonym">Panicum italicum</name>
    <dbReference type="NCBI Taxonomy" id="4555"/>
    <lineage>
        <taxon>Eukaryota</taxon>
        <taxon>Viridiplantae</taxon>
        <taxon>Streptophyta</taxon>
        <taxon>Embryophyta</taxon>
        <taxon>Tracheophyta</taxon>
        <taxon>Spermatophyta</taxon>
        <taxon>Magnoliopsida</taxon>
        <taxon>Liliopsida</taxon>
        <taxon>Poales</taxon>
        <taxon>Poaceae</taxon>
        <taxon>PACMAD clade</taxon>
        <taxon>Panicoideae</taxon>
        <taxon>Panicodae</taxon>
        <taxon>Paniceae</taxon>
        <taxon>Cenchrinae</taxon>
        <taxon>Setaria</taxon>
    </lineage>
</organism>
<dbReference type="HOGENOM" id="CLU_1963404_0_0_1"/>
<evidence type="ECO:0000313" key="4">
    <source>
        <dbReference type="EnsemblPlants" id="KQL22175"/>
    </source>
</evidence>
<feature type="region of interest" description="Disordered" evidence="1">
    <location>
        <begin position="43"/>
        <end position="83"/>
    </location>
</feature>
<dbReference type="EMBL" id="AGNK02000628">
    <property type="status" value="NOT_ANNOTATED_CDS"/>
    <property type="molecule type" value="Genomic_DNA"/>
</dbReference>
<dbReference type="Gramene" id="KQL22175">
    <property type="protein sequence ID" value="KQL22175"/>
    <property type="gene ID" value="SETIT_031507mg"/>
</dbReference>
<reference evidence="4" key="3">
    <citation type="submission" date="2018-08" db="UniProtKB">
        <authorList>
            <consortium name="EnsemblPlants"/>
        </authorList>
    </citation>
    <scope>IDENTIFICATION</scope>
    <source>
        <strain evidence="4">Yugu1</strain>
    </source>
</reference>
<dbReference type="EnsemblPlants" id="KQL22175">
    <property type="protein sequence ID" value="KQL22175"/>
    <property type="gene ID" value="SETIT_031507mg"/>
</dbReference>
<evidence type="ECO:0000256" key="1">
    <source>
        <dbReference type="SAM" id="MobiDB-lite"/>
    </source>
</evidence>
<keyword evidence="2" id="KW-0812">Transmembrane</keyword>
<gene>
    <name evidence="3" type="ORF">SETIT_2G006600v2</name>
</gene>
<keyword evidence="2" id="KW-0472">Membrane</keyword>
<dbReference type="OrthoDB" id="10567205at2759"/>
<proteinExistence type="predicted"/>
<evidence type="ECO:0000313" key="3">
    <source>
        <dbReference type="EMBL" id="RCV09181.1"/>
    </source>
</evidence>